<dbReference type="Gene3D" id="1.50.10.10">
    <property type="match status" value="1"/>
</dbReference>
<dbReference type="Pfam" id="PF14742">
    <property type="entry name" value="GDE_N_bis"/>
    <property type="match status" value="1"/>
</dbReference>
<dbReference type="SUPFAM" id="SSF48208">
    <property type="entry name" value="Six-hairpin glycosidases"/>
    <property type="match status" value="1"/>
</dbReference>
<gene>
    <name evidence="3" type="ORF">KSF_007780</name>
</gene>
<reference evidence="3" key="1">
    <citation type="submission" date="2020-10" db="EMBL/GenBank/DDBJ databases">
        <title>Taxonomic study of unclassified bacteria belonging to the class Ktedonobacteria.</title>
        <authorList>
            <person name="Yabe S."/>
            <person name="Wang C.M."/>
            <person name="Zheng Y."/>
            <person name="Sakai Y."/>
            <person name="Cavaletti L."/>
            <person name="Monciardini P."/>
            <person name="Donadio S."/>
        </authorList>
    </citation>
    <scope>NUCLEOTIDE SEQUENCE</scope>
    <source>
        <strain evidence="3">ID150040</strain>
    </source>
</reference>
<evidence type="ECO:0000313" key="3">
    <source>
        <dbReference type="EMBL" id="GHO90730.1"/>
    </source>
</evidence>
<comment type="caution">
    <text evidence="3">The sequence shown here is derived from an EMBL/GenBank/DDBJ whole genome shotgun (WGS) entry which is preliminary data.</text>
</comment>
<dbReference type="Proteomes" id="UP000597444">
    <property type="component" value="Unassembled WGS sequence"/>
</dbReference>
<keyword evidence="4" id="KW-1185">Reference proteome</keyword>
<dbReference type="RefSeq" id="WP_220201674.1">
    <property type="nucleotide sequence ID" value="NZ_BNJK01000001.1"/>
</dbReference>
<evidence type="ECO:0000313" key="4">
    <source>
        <dbReference type="Proteomes" id="UP000597444"/>
    </source>
</evidence>
<dbReference type="EMBL" id="BNJK01000001">
    <property type="protein sequence ID" value="GHO90730.1"/>
    <property type="molecule type" value="Genomic_DNA"/>
</dbReference>
<dbReference type="InterPro" id="IPR008928">
    <property type="entry name" value="6-hairpin_glycosidase_sf"/>
</dbReference>
<name>A0A8J3MZZ8_9CHLR</name>
<dbReference type="InterPro" id="IPR054491">
    <property type="entry name" value="MGH1-like_GH"/>
</dbReference>
<feature type="domain" description="Putative glycogen debranching enzyme N-terminal" evidence="1">
    <location>
        <begin position="9"/>
        <end position="191"/>
    </location>
</feature>
<dbReference type="InterPro" id="IPR032856">
    <property type="entry name" value="GDE_N_bis"/>
</dbReference>
<evidence type="ECO:0000259" key="1">
    <source>
        <dbReference type="Pfam" id="PF14742"/>
    </source>
</evidence>
<accession>A0A8J3MZZ8</accession>
<proteinExistence type="predicted"/>
<dbReference type="GO" id="GO:0005975">
    <property type="term" value="P:carbohydrate metabolic process"/>
    <property type="evidence" value="ECO:0007669"/>
    <property type="project" value="InterPro"/>
</dbReference>
<protein>
    <submittedName>
        <fullName evidence="3">Amylo-alpha-1,6-glucosidase</fullName>
    </submittedName>
</protein>
<dbReference type="Pfam" id="PF22422">
    <property type="entry name" value="MGH1-like_GH"/>
    <property type="match status" value="1"/>
</dbReference>
<evidence type="ECO:0000259" key="2">
    <source>
        <dbReference type="Pfam" id="PF22422"/>
    </source>
</evidence>
<dbReference type="AlphaFoldDB" id="A0A8J3MZZ8"/>
<sequence>MSENTISILEGNTFVVSDRRGNIDASLTEPTGLFSWDTRFLSRWILTVDGMQLNVLSTDELDSYFSAQFFLAPGTGTIYVDTDISIIRKRAVGKGFHEDLTILNHKEQPIDLRLRLAVGADFADLFEVKDALLKKGEYFHRIEDRLLVLGYRRESYSRETWISTTAQAAIDEQGFTFSVHLGPHEQWSTCLEVGVEIANMHILHNEVHYQHSGLRVRPDMQHGLVKWHQAAPTLSCDWPWLSRIYQRCLVDLAALRFHSPLVPGDALPAAGLPWFMTIFGRDSLITAFQALPFYPELLETTLRQLALLQGSRYDDFRDEEPGKIIHEVRFGEMTAFEERPHSPYYGAADSTPLFLICLDEYERWTGKADLVRELEMEARAALKWIDTYGDLNGDGYVEYDRRNKETGLENQCWKDSWNSILFADGSLSRRPLAVCEIQGYVYDAKVRCARLARTFWRDPELAQRLEQEAAVFKQRFNQDFWIEQQQFFALALDGDGRQVDSLTSNIGHLLWSGIVDEGKAEACMRHLMSNRLFSGWGIRTMAEGDGGYNPLGYHVGTVWPHDNSLIALGLRRYGYDEAAAYIALGMLEAARFFEGRLPEAFAGYPRNLTGFPVEFPTACSPQAWATGTPLLLIRTMLGLEPVGDRLTAHPAIPKTLGQLNVSGIPGRWGRADASGSGSVVVSESIDHLERLMV</sequence>
<organism evidence="3 4">
    <name type="scientific">Reticulibacter mediterranei</name>
    <dbReference type="NCBI Taxonomy" id="2778369"/>
    <lineage>
        <taxon>Bacteria</taxon>
        <taxon>Bacillati</taxon>
        <taxon>Chloroflexota</taxon>
        <taxon>Ktedonobacteria</taxon>
        <taxon>Ktedonobacterales</taxon>
        <taxon>Reticulibacteraceae</taxon>
        <taxon>Reticulibacter</taxon>
    </lineage>
</organism>
<feature type="domain" description="Mannosylglycerate hydrolase MGH1-like glycoside hydrolase" evidence="2">
    <location>
        <begin position="432"/>
        <end position="590"/>
    </location>
</feature>
<dbReference type="InterPro" id="IPR012341">
    <property type="entry name" value="6hp_glycosidase-like_sf"/>
</dbReference>